<dbReference type="SMART" id="SM00028">
    <property type="entry name" value="TPR"/>
    <property type="match status" value="7"/>
</dbReference>
<dbReference type="Pfam" id="PF13432">
    <property type="entry name" value="TPR_16"/>
    <property type="match status" value="1"/>
</dbReference>
<evidence type="ECO:0000313" key="3">
    <source>
        <dbReference type="Proteomes" id="UP001377804"/>
    </source>
</evidence>
<dbReference type="Pfam" id="PF13181">
    <property type="entry name" value="TPR_8"/>
    <property type="match status" value="2"/>
</dbReference>
<dbReference type="Proteomes" id="UP001377804">
    <property type="component" value="Unassembled WGS sequence"/>
</dbReference>
<reference evidence="2 3" key="1">
    <citation type="submission" date="2023-10" db="EMBL/GenBank/DDBJ databases">
        <title>Holzapfeliella saturejae sp. nov. isolated from Satureja montana flowers.</title>
        <authorList>
            <person name="Alcantara C."/>
            <person name="Zuniga M."/>
            <person name="Landete J.M."/>
            <person name="Monedero V."/>
        </authorList>
    </citation>
    <scope>NUCLEOTIDE SEQUENCE [LARGE SCALE GENOMIC DNA]</scope>
    <source>
        <strain evidence="2 3">He02</strain>
    </source>
</reference>
<gene>
    <name evidence="2" type="ORF">R4Y45_04010</name>
</gene>
<evidence type="ECO:0000256" key="1">
    <source>
        <dbReference type="PROSITE-ProRule" id="PRU00339"/>
    </source>
</evidence>
<feature type="repeat" description="TPR" evidence="1">
    <location>
        <begin position="100"/>
        <end position="133"/>
    </location>
</feature>
<dbReference type="EMBL" id="JAWMWG010000001">
    <property type="protein sequence ID" value="MEJ6348391.1"/>
    <property type="molecule type" value="Genomic_DNA"/>
</dbReference>
<organism evidence="2 3">
    <name type="scientific">Holzapfeliella saturejae</name>
    <dbReference type="NCBI Taxonomy" id="3082953"/>
    <lineage>
        <taxon>Bacteria</taxon>
        <taxon>Bacillati</taxon>
        <taxon>Bacillota</taxon>
        <taxon>Bacilli</taxon>
        <taxon>Lactobacillales</taxon>
        <taxon>Lactobacillaceae</taxon>
        <taxon>Holzapfeliella</taxon>
    </lineage>
</organism>
<sequence length="419" mass="48171">MSYSEQVLHNLSDNNLEEAQTNLKYAFKEDDSETLSSLAEELYAMGFTDQSQQVYRFLIKQHPKEDIFKVFLGELLLNENQETEGLSYLYEITEESDAYLQALLVLADYYQTEGVFEAAEQKLKEAHQIDPEEPVIIFGLAELYYSMGQFQPASEYYSLLLDGGENYIANTNIQKRLGLALAKMGDYEEALNELKELNDLEKDTEVNYQLGLLSLQVNDDKQAENYLMAVVDEMPDYISAYAPLAMAQQHLGKNEEALNTAQAGLSYTEFDEALYQIAGEAALYLKQFDTAQKIFEKGLAINEDSQVLKAGLSQTYLRQKSYQAEIDFLTQLDEDQLTPQMNWDLAKAYQETEQFEQAKAQYLLAYRAFSTDTDFLKQMLEFAQELADRELQILLMQQYLKVNPDDLQMQNDLDDLQNR</sequence>
<dbReference type="SUPFAM" id="SSF48452">
    <property type="entry name" value="TPR-like"/>
    <property type="match status" value="2"/>
</dbReference>
<dbReference type="PANTHER" id="PTHR12558:SF13">
    <property type="entry name" value="CELL DIVISION CYCLE PROTEIN 27 HOMOLOG"/>
    <property type="match status" value="1"/>
</dbReference>
<dbReference type="InterPro" id="IPR011990">
    <property type="entry name" value="TPR-like_helical_dom_sf"/>
</dbReference>
<dbReference type="PANTHER" id="PTHR12558">
    <property type="entry name" value="CELL DIVISION CYCLE 16,23,27"/>
    <property type="match status" value="1"/>
</dbReference>
<dbReference type="InterPro" id="IPR019734">
    <property type="entry name" value="TPR_rpt"/>
</dbReference>
<keyword evidence="3" id="KW-1185">Reference proteome</keyword>
<feature type="repeat" description="TPR" evidence="1">
    <location>
        <begin position="171"/>
        <end position="204"/>
    </location>
</feature>
<comment type="caution">
    <text evidence="2">The sequence shown here is derived from an EMBL/GenBank/DDBJ whole genome shotgun (WGS) entry which is preliminary data.</text>
</comment>
<proteinExistence type="predicted"/>
<evidence type="ECO:0000313" key="2">
    <source>
        <dbReference type="EMBL" id="MEJ6348391.1"/>
    </source>
</evidence>
<name>A0ABU8SGD7_9LACO</name>
<dbReference type="Pfam" id="PF14559">
    <property type="entry name" value="TPR_19"/>
    <property type="match status" value="1"/>
</dbReference>
<dbReference type="Gene3D" id="1.25.40.10">
    <property type="entry name" value="Tetratricopeptide repeat domain"/>
    <property type="match status" value="2"/>
</dbReference>
<keyword evidence="1" id="KW-0802">TPR repeat</keyword>
<dbReference type="RefSeq" id="WP_339969517.1">
    <property type="nucleotide sequence ID" value="NZ_JAWMWG010000001.1"/>
</dbReference>
<accession>A0ABU8SGD7</accession>
<protein>
    <submittedName>
        <fullName evidence="2">Tetratricopeptide repeat protein</fullName>
    </submittedName>
</protein>
<dbReference type="PROSITE" id="PS50005">
    <property type="entry name" value="TPR"/>
    <property type="match status" value="2"/>
</dbReference>